<reference evidence="1 2" key="1">
    <citation type="journal article" date="2017" name="Curr. Biol.">
        <title>The Evolution of Venom by Co-option of Single-Copy Genes.</title>
        <authorList>
            <person name="Martinson E.O."/>
            <person name="Mrinalini"/>
            <person name="Kelkar Y.D."/>
            <person name="Chang C.H."/>
            <person name="Werren J.H."/>
        </authorList>
    </citation>
    <scope>NUCLEOTIDE SEQUENCE [LARGE SCALE GENOMIC DNA]</scope>
    <source>
        <strain evidence="1 2">Alberta</strain>
        <tissue evidence="1">Whole body</tissue>
    </source>
</reference>
<keyword evidence="2" id="KW-1185">Reference proteome</keyword>
<protein>
    <submittedName>
        <fullName evidence="1">Uncharacterized protein</fullName>
    </submittedName>
</protein>
<gene>
    <name evidence="1" type="ORF">TSAR_010585</name>
</gene>
<organism evidence="1 2">
    <name type="scientific">Trichomalopsis sarcophagae</name>
    <dbReference type="NCBI Taxonomy" id="543379"/>
    <lineage>
        <taxon>Eukaryota</taxon>
        <taxon>Metazoa</taxon>
        <taxon>Ecdysozoa</taxon>
        <taxon>Arthropoda</taxon>
        <taxon>Hexapoda</taxon>
        <taxon>Insecta</taxon>
        <taxon>Pterygota</taxon>
        <taxon>Neoptera</taxon>
        <taxon>Endopterygota</taxon>
        <taxon>Hymenoptera</taxon>
        <taxon>Apocrita</taxon>
        <taxon>Proctotrupomorpha</taxon>
        <taxon>Chalcidoidea</taxon>
        <taxon>Pteromalidae</taxon>
        <taxon>Pteromalinae</taxon>
        <taxon>Trichomalopsis</taxon>
    </lineage>
</organism>
<dbReference type="EMBL" id="NNAY01003202">
    <property type="protein sequence ID" value="OXU19810.1"/>
    <property type="molecule type" value="Genomic_DNA"/>
</dbReference>
<feature type="non-terminal residue" evidence="1">
    <location>
        <position position="1"/>
    </location>
</feature>
<dbReference type="Proteomes" id="UP000215335">
    <property type="component" value="Unassembled WGS sequence"/>
</dbReference>
<sequence>KSGCEANDTLTFVVRIKKTAEYKTQNARFDRPIPDDKDVNKPARGRALELGETVSLARVNAKRVSEMARSYTPWNRSYTLIHSRTLSYVSVRSVAFPHALGNVWGSGTLLTQIHAQNRTLRTIIGKILCLLYQISNIFCLFSSLLVLLFVYYNLNSLLFLIRDVFPAVILLRMLIEFQRLF</sequence>
<proteinExistence type="predicted"/>
<name>A0A232EN80_9HYME</name>
<dbReference type="AlphaFoldDB" id="A0A232EN80"/>
<accession>A0A232EN80</accession>
<comment type="caution">
    <text evidence="1">The sequence shown here is derived from an EMBL/GenBank/DDBJ whole genome shotgun (WGS) entry which is preliminary data.</text>
</comment>
<evidence type="ECO:0000313" key="2">
    <source>
        <dbReference type="Proteomes" id="UP000215335"/>
    </source>
</evidence>
<evidence type="ECO:0000313" key="1">
    <source>
        <dbReference type="EMBL" id="OXU19810.1"/>
    </source>
</evidence>